<dbReference type="EMBL" id="JAUUIA010000696">
    <property type="protein sequence ID" value="MDP0971394.1"/>
    <property type="molecule type" value="Genomic_DNA"/>
</dbReference>
<keyword evidence="1" id="KW-0732">Signal</keyword>
<protein>
    <submittedName>
        <fullName evidence="2">Twin-arginine translocation signal domain-containing protein</fullName>
    </submittedName>
</protein>
<evidence type="ECO:0000256" key="1">
    <source>
        <dbReference type="ARBA" id="ARBA00022729"/>
    </source>
</evidence>
<reference evidence="2" key="1">
    <citation type="submission" date="2023-07" db="EMBL/GenBank/DDBJ databases">
        <authorList>
            <person name="Peng Z."/>
        </authorList>
    </citation>
    <scope>NUCLEOTIDE SEQUENCE</scope>
    <source>
        <strain evidence="2">KP219</strain>
    </source>
</reference>
<dbReference type="InterPro" id="IPR006311">
    <property type="entry name" value="TAT_signal"/>
</dbReference>
<dbReference type="InterPro" id="IPR019546">
    <property type="entry name" value="TAT_signal_bac_arc"/>
</dbReference>
<dbReference type="AlphaFoldDB" id="A0AAW8AQ84"/>
<comment type="caution">
    <text evidence="2">The sequence shown here is derived from an EMBL/GenBank/DDBJ whole genome shotgun (WGS) entry which is preliminary data.</text>
</comment>
<dbReference type="NCBIfam" id="TIGR01409">
    <property type="entry name" value="TAT_signal_seq"/>
    <property type="match status" value="1"/>
</dbReference>
<proteinExistence type="predicted"/>
<evidence type="ECO:0000313" key="2">
    <source>
        <dbReference type="EMBL" id="MDP0971394.1"/>
    </source>
</evidence>
<dbReference type="Proteomes" id="UP001244490">
    <property type="component" value="Unassembled WGS sequence"/>
</dbReference>
<dbReference type="PROSITE" id="PS51318">
    <property type="entry name" value="TAT"/>
    <property type="match status" value="1"/>
</dbReference>
<evidence type="ECO:0000313" key="3">
    <source>
        <dbReference type="Proteomes" id="UP001244490"/>
    </source>
</evidence>
<gene>
    <name evidence="2" type="ORF">Q6294_31115</name>
</gene>
<sequence>MGRPSKVQPARPGSSRRDFFKRSSAGAAALVAADVACCEKFV</sequence>
<accession>A0AAW8AQ84</accession>
<organism evidence="2 3">
    <name type="scientific">Klebsiella pneumoniae</name>
    <dbReference type="NCBI Taxonomy" id="573"/>
    <lineage>
        <taxon>Bacteria</taxon>
        <taxon>Pseudomonadati</taxon>
        <taxon>Pseudomonadota</taxon>
        <taxon>Gammaproteobacteria</taxon>
        <taxon>Enterobacterales</taxon>
        <taxon>Enterobacteriaceae</taxon>
        <taxon>Klebsiella/Raoultella group</taxon>
        <taxon>Klebsiella</taxon>
        <taxon>Klebsiella pneumoniae complex</taxon>
    </lineage>
</organism>
<name>A0AAW8AQ84_KLEPN</name>
<dbReference type="RefSeq" id="WP_305202495.1">
    <property type="nucleotide sequence ID" value="NZ_JAUUIA010000696.1"/>
</dbReference>